<proteinExistence type="predicted"/>
<keyword evidence="2" id="KW-1185">Reference proteome</keyword>
<dbReference type="AlphaFoldDB" id="A0AAV1FK88"/>
<evidence type="ECO:0000313" key="2">
    <source>
        <dbReference type="Proteomes" id="UP001178508"/>
    </source>
</evidence>
<name>A0AAV1FK88_XYRNO</name>
<organism evidence="1 2">
    <name type="scientific">Xyrichtys novacula</name>
    <name type="common">Pearly razorfish</name>
    <name type="synonym">Hemipteronotus novacula</name>
    <dbReference type="NCBI Taxonomy" id="13765"/>
    <lineage>
        <taxon>Eukaryota</taxon>
        <taxon>Metazoa</taxon>
        <taxon>Chordata</taxon>
        <taxon>Craniata</taxon>
        <taxon>Vertebrata</taxon>
        <taxon>Euteleostomi</taxon>
        <taxon>Actinopterygii</taxon>
        <taxon>Neopterygii</taxon>
        <taxon>Teleostei</taxon>
        <taxon>Neoteleostei</taxon>
        <taxon>Acanthomorphata</taxon>
        <taxon>Eupercaria</taxon>
        <taxon>Labriformes</taxon>
        <taxon>Labridae</taxon>
        <taxon>Xyrichtys</taxon>
    </lineage>
</organism>
<protein>
    <submittedName>
        <fullName evidence="1">Uncharacterized protein</fullName>
    </submittedName>
</protein>
<gene>
    <name evidence="1" type="ORF">XNOV1_A033268</name>
</gene>
<evidence type="ECO:0000313" key="1">
    <source>
        <dbReference type="EMBL" id="CAJ1061414.1"/>
    </source>
</evidence>
<accession>A0AAV1FK88</accession>
<reference evidence="1" key="1">
    <citation type="submission" date="2023-08" db="EMBL/GenBank/DDBJ databases">
        <authorList>
            <person name="Alioto T."/>
            <person name="Alioto T."/>
            <person name="Gomez Garrido J."/>
        </authorList>
    </citation>
    <scope>NUCLEOTIDE SEQUENCE</scope>
</reference>
<dbReference type="Proteomes" id="UP001178508">
    <property type="component" value="Chromosome 8"/>
</dbReference>
<sequence length="109" mass="11916">MASEVIILFVFQGYGGVELIVSGLHTEQTGTHQRPAVCGCWEVRTADWLVCAMTSQLSEDILIGLMLNCLNGSWQNFSLCLSHFITVLQIHSSVNNGDLSDQYALGLPT</sequence>
<dbReference type="EMBL" id="OY660871">
    <property type="protein sequence ID" value="CAJ1061414.1"/>
    <property type="molecule type" value="Genomic_DNA"/>
</dbReference>